<comment type="caution">
    <text evidence="2">The sequence shown here is derived from an EMBL/GenBank/DDBJ whole genome shotgun (WGS) entry which is preliminary data.</text>
</comment>
<dbReference type="Proteomes" id="UP001472677">
    <property type="component" value="Unassembled WGS sequence"/>
</dbReference>
<evidence type="ECO:0000313" key="2">
    <source>
        <dbReference type="EMBL" id="KAK8593747.1"/>
    </source>
</evidence>
<dbReference type="EMBL" id="JBBPBM010000003">
    <property type="protein sequence ID" value="KAK8593747.1"/>
    <property type="molecule type" value="Genomic_DNA"/>
</dbReference>
<gene>
    <name evidence="2" type="ORF">V6N12_045821</name>
</gene>
<protein>
    <submittedName>
        <fullName evidence="2">Uncharacterized protein</fullName>
    </submittedName>
</protein>
<sequence>MQIPEKRQLRSAKETRIIYANKQEKQVLRICQVEDEDPSGRELGKQNPNQHNKISAEDTTETTATNENVEDVCHTAESNVAPSKQVGRPRKRPFKKALLVR</sequence>
<feature type="region of interest" description="Disordered" evidence="1">
    <location>
        <begin position="34"/>
        <end position="64"/>
    </location>
</feature>
<proteinExistence type="predicted"/>
<reference evidence="2 3" key="1">
    <citation type="journal article" date="2024" name="G3 (Bethesda)">
        <title>Genome assembly of Hibiscus sabdariffa L. provides insights into metabolisms of medicinal natural products.</title>
        <authorList>
            <person name="Kim T."/>
        </authorList>
    </citation>
    <scope>NUCLEOTIDE SEQUENCE [LARGE SCALE GENOMIC DNA]</scope>
    <source>
        <strain evidence="2">TK-2024</strain>
        <tissue evidence="2">Old leaves</tissue>
    </source>
</reference>
<evidence type="ECO:0000256" key="1">
    <source>
        <dbReference type="SAM" id="MobiDB-lite"/>
    </source>
</evidence>
<name>A0ABR2G3U9_9ROSI</name>
<accession>A0ABR2G3U9</accession>
<keyword evidence="3" id="KW-1185">Reference proteome</keyword>
<feature type="region of interest" description="Disordered" evidence="1">
    <location>
        <begin position="76"/>
        <end position="101"/>
    </location>
</feature>
<evidence type="ECO:0000313" key="3">
    <source>
        <dbReference type="Proteomes" id="UP001472677"/>
    </source>
</evidence>
<organism evidence="2 3">
    <name type="scientific">Hibiscus sabdariffa</name>
    <name type="common">roselle</name>
    <dbReference type="NCBI Taxonomy" id="183260"/>
    <lineage>
        <taxon>Eukaryota</taxon>
        <taxon>Viridiplantae</taxon>
        <taxon>Streptophyta</taxon>
        <taxon>Embryophyta</taxon>
        <taxon>Tracheophyta</taxon>
        <taxon>Spermatophyta</taxon>
        <taxon>Magnoliopsida</taxon>
        <taxon>eudicotyledons</taxon>
        <taxon>Gunneridae</taxon>
        <taxon>Pentapetalae</taxon>
        <taxon>rosids</taxon>
        <taxon>malvids</taxon>
        <taxon>Malvales</taxon>
        <taxon>Malvaceae</taxon>
        <taxon>Malvoideae</taxon>
        <taxon>Hibiscus</taxon>
    </lineage>
</organism>